<dbReference type="RefSeq" id="WP_077926121.1">
    <property type="nucleotide sequence ID" value="NZ_BAABKE010000001.1"/>
</dbReference>
<keyword evidence="3 5" id="KW-1133">Transmembrane helix</keyword>
<feature type="transmembrane region" description="Helical" evidence="5">
    <location>
        <begin position="7"/>
        <end position="27"/>
    </location>
</feature>
<evidence type="ECO:0000259" key="6">
    <source>
        <dbReference type="Pfam" id="PF06305"/>
    </source>
</evidence>
<reference evidence="8" key="1">
    <citation type="journal article" date="2019" name="Int. J. Syst. Evol. Microbiol.">
        <title>The Global Catalogue of Microorganisms (GCM) 10K type strain sequencing project: providing services to taxonomists for standard genome sequencing and annotation.</title>
        <authorList>
            <consortium name="The Broad Institute Genomics Platform"/>
            <consortium name="The Broad Institute Genome Sequencing Center for Infectious Disease"/>
            <person name="Wu L."/>
            <person name="Ma J."/>
        </authorList>
    </citation>
    <scope>NUCLEOTIDE SEQUENCE [LARGE SCALE GENOMIC DNA]</scope>
    <source>
        <strain evidence="8">JCM 18424</strain>
    </source>
</reference>
<name>A0ABP9MIY8_9GAMM</name>
<protein>
    <recommendedName>
        <fullName evidence="6">Lipopolysaccharide assembly protein A domain-containing protein</fullName>
    </recommendedName>
</protein>
<comment type="caution">
    <text evidence="7">The sequence shown here is derived from an EMBL/GenBank/DDBJ whole genome shotgun (WGS) entry which is preliminary data.</text>
</comment>
<feature type="domain" description="Lipopolysaccharide assembly protein A" evidence="6">
    <location>
        <begin position="30"/>
        <end position="96"/>
    </location>
</feature>
<evidence type="ECO:0000313" key="7">
    <source>
        <dbReference type="EMBL" id="GAA5095235.1"/>
    </source>
</evidence>
<keyword evidence="1" id="KW-1003">Cell membrane</keyword>
<evidence type="ECO:0000256" key="1">
    <source>
        <dbReference type="ARBA" id="ARBA00022475"/>
    </source>
</evidence>
<dbReference type="EMBL" id="BAABKE010000001">
    <property type="protein sequence ID" value="GAA5095235.1"/>
    <property type="molecule type" value="Genomic_DNA"/>
</dbReference>
<dbReference type="Proteomes" id="UP001500631">
    <property type="component" value="Unassembled WGS sequence"/>
</dbReference>
<organism evidence="7 8">
    <name type="scientific">Wohlfahrtiimonas larvae</name>
    <dbReference type="NCBI Taxonomy" id="1157986"/>
    <lineage>
        <taxon>Bacteria</taxon>
        <taxon>Pseudomonadati</taxon>
        <taxon>Pseudomonadota</taxon>
        <taxon>Gammaproteobacteria</taxon>
        <taxon>Cardiobacteriales</taxon>
        <taxon>Ignatzschineriaceae</taxon>
        <taxon>Wohlfahrtiimonas</taxon>
    </lineage>
</organism>
<evidence type="ECO:0000256" key="2">
    <source>
        <dbReference type="ARBA" id="ARBA00022692"/>
    </source>
</evidence>
<keyword evidence="2 5" id="KW-0812">Transmembrane</keyword>
<dbReference type="Pfam" id="PF06305">
    <property type="entry name" value="LapA_dom"/>
    <property type="match status" value="1"/>
</dbReference>
<evidence type="ECO:0000256" key="5">
    <source>
        <dbReference type="SAM" id="Phobius"/>
    </source>
</evidence>
<proteinExistence type="predicted"/>
<keyword evidence="8" id="KW-1185">Reference proteome</keyword>
<evidence type="ECO:0000256" key="3">
    <source>
        <dbReference type="ARBA" id="ARBA00022989"/>
    </source>
</evidence>
<sequence length="98" mass="11448">MKKIIKWINFALFLLFLTFVFFILYLNREATVHFDFLFDEIQLVMPAFISIIFLAGAFCGIIVTLLLSIGNFGQSWRQKRELRAAQKSLKKLQEDNAL</sequence>
<evidence type="ECO:0000313" key="8">
    <source>
        <dbReference type="Proteomes" id="UP001500631"/>
    </source>
</evidence>
<feature type="transmembrane region" description="Helical" evidence="5">
    <location>
        <begin position="47"/>
        <end position="73"/>
    </location>
</feature>
<gene>
    <name evidence="7" type="ORF">GCM10023338_04420</name>
</gene>
<keyword evidence="4 5" id="KW-0472">Membrane</keyword>
<dbReference type="InterPro" id="IPR010445">
    <property type="entry name" value="LapA_dom"/>
</dbReference>
<evidence type="ECO:0000256" key="4">
    <source>
        <dbReference type="ARBA" id="ARBA00023136"/>
    </source>
</evidence>
<accession>A0ABP9MIY8</accession>